<evidence type="ECO:0000256" key="1">
    <source>
        <dbReference type="ARBA" id="ARBA00005250"/>
    </source>
</evidence>
<dbReference type="STRING" id="1480694.DC28_01045"/>
<evidence type="ECO:0000313" key="4">
    <source>
        <dbReference type="Proteomes" id="UP000029692"/>
    </source>
</evidence>
<gene>
    <name evidence="3" type="ORF">DC28_01045</name>
</gene>
<evidence type="ECO:0000259" key="2">
    <source>
        <dbReference type="SMART" id="SM00849"/>
    </source>
</evidence>
<comment type="similarity">
    <text evidence="1">Belongs to the metallo-beta-lactamase superfamily. Class-B beta-lactamase family.</text>
</comment>
<dbReference type="Gene3D" id="3.60.15.10">
    <property type="entry name" value="Ribonuclease Z/Hydroxyacylglutathione hydrolase-like"/>
    <property type="match status" value="1"/>
</dbReference>
<sequence>MWYLPQDERTDRPVLGYVRGTEGALMVDAGMGPGHVADFFEGIRKHVLPSPDRVVLTHWHWDHVLGLDDLSRCGLKAYGRGETDRELEGLRGKDWSDSGLDAMVRAGDLPAFSRDCIRREIPEAAQRKIGGLDILVGDERSLDLGGLEVSLVPLDSPHTDDSLAVVVPEYGVTFLGDAIYGRRYRGVYGYRVEQFIAMVHRLLGFGTDWYVISHMDPLSRQGLEELLLPMAEMAEFVGDRGDAEGCAEEYAGKLGRGLTEDEVQTLGFFTQVNALEL</sequence>
<reference evidence="3 4" key="1">
    <citation type="submission" date="2014-05" db="EMBL/GenBank/DDBJ databases">
        <title>De novo Genome Sequence of Spirocheata sp.</title>
        <authorList>
            <person name="Shivani Y."/>
            <person name="Subhash Y."/>
            <person name="Tushar L."/>
            <person name="Sasikala C."/>
            <person name="Ramana C.V."/>
        </authorList>
    </citation>
    <scope>NUCLEOTIDE SEQUENCE [LARGE SCALE GENOMIC DNA]</scope>
    <source>
        <strain evidence="3 4">JC230</strain>
    </source>
</reference>
<proteinExistence type="inferred from homology"/>
<dbReference type="GO" id="GO:0017001">
    <property type="term" value="P:antibiotic catabolic process"/>
    <property type="evidence" value="ECO:0007669"/>
    <property type="project" value="UniProtKB-ARBA"/>
</dbReference>
<dbReference type="eggNOG" id="COG0491">
    <property type="taxonomic scope" value="Bacteria"/>
</dbReference>
<dbReference type="Proteomes" id="UP000029692">
    <property type="component" value="Unassembled WGS sequence"/>
</dbReference>
<dbReference type="InterPro" id="IPR050855">
    <property type="entry name" value="NDM-1-like"/>
</dbReference>
<dbReference type="EMBL" id="JNUP01000003">
    <property type="protein sequence ID" value="KGE73833.1"/>
    <property type="molecule type" value="Genomic_DNA"/>
</dbReference>
<keyword evidence="4" id="KW-1185">Reference proteome</keyword>
<dbReference type="SUPFAM" id="SSF56281">
    <property type="entry name" value="Metallo-hydrolase/oxidoreductase"/>
    <property type="match status" value="1"/>
</dbReference>
<dbReference type="PANTHER" id="PTHR42951">
    <property type="entry name" value="METALLO-BETA-LACTAMASE DOMAIN-CONTAINING"/>
    <property type="match status" value="1"/>
</dbReference>
<feature type="domain" description="Metallo-beta-lactamase" evidence="2">
    <location>
        <begin position="12"/>
        <end position="214"/>
    </location>
</feature>
<dbReference type="InterPro" id="IPR001279">
    <property type="entry name" value="Metallo-B-lactamas"/>
</dbReference>
<name>A0A098R2G7_9SPIO</name>
<evidence type="ECO:0000313" key="3">
    <source>
        <dbReference type="EMBL" id="KGE73833.1"/>
    </source>
</evidence>
<accession>A0A098R2G7</accession>
<dbReference type="SMART" id="SM00849">
    <property type="entry name" value="Lactamase_B"/>
    <property type="match status" value="1"/>
</dbReference>
<comment type="caution">
    <text evidence="3">The sequence shown here is derived from an EMBL/GenBank/DDBJ whole genome shotgun (WGS) entry which is preliminary data.</text>
</comment>
<dbReference type="Pfam" id="PF00753">
    <property type="entry name" value="Lactamase_B"/>
    <property type="match status" value="1"/>
</dbReference>
<organism evidence="3 4">
    <name type="scientific">Spirochaeta lutea</name>
    <dbReference type="NCBI Taxonomy" id="1480694"/>
    <lineage>
        <taxon>Bacteria</taxon>
        <taxon>Pseudomonadati</taxon>
        <taxon>Spirochaetota</taxon>
        <taxon>Spirochaetia</taxon>
        <taxon>Spirochaetales</taxon>
        <taxon>Spirochaetaceae</taxon>
        <taxon>Spirochaeta</taxon>
    </lineage>
</organism>
<dbReference type="AlphaFoldDB" id="A0A098R2G7"/>
<dbReference type="InterPro" id="IPR036866">
    <property type="entry name" value="RibonucZ/Hydroxyglut_hydro"/>
</dbReference>
<protein>
    <recommendedName>
        <fullName evidence="2">Metallo-beta-lactamase domain-containing protein</fullName>
    </recommendedName>
</protein>
<dbReference type="PANTHER" id="PTHR42951:SF4">
    <property type="entry name" value="ACYL-COENZYME A THIOESTERASE MBLAC2"/>
    <property type="match status" value="1"/>
</dbReference>